<evidence type="ECO:0000256" key="1">
    <source>
        <dbReference type="SAM" id="MobiDB-lite"/>
    </source>
</evidence>
<dbReference type="InterPro" id="IPR026816">
    <property type="entry name" value="Flavodoxin_dom"/>
</dbReference>
<dbReference type="AlphaFoldDB" id="K8X6V7"/>
<protein>
    <recommendedName>
        <fullName evidence="2">Flavodoxin domain-containing protein</fullName>
    </recommendedName>
</protein>
<evidence type="ECO:0000313" key="3">
    <source>
        <dbReference type="EMBL" id="EKT77198.1"/>
    </source>
</evidence>
<organism evidence="3 4">
    <name type="scientific">Rhodococcus opacus M213</name>
    <dbReference type="NCBI Taxonomy" id="1129896"/>
    <lineage>
        <taxon>Bacteria</taxon>
        <taxon>Bacillati</taxon>
        <taxon>Actinomycetota</taxon>
        <taxon>Actinomycetes</taxon>
        <taxon>Mycobacteriales</taxon>
        <taxon>Nocardiaceae</taxon>
        <taxon>Rhodococcus</taxon>
    </lineage>
</organism>
<feature type="region of interest" description="Disordered" evidence="1">
    <location>
        <begin position="140"/>
        <end position="164"/>
    </location>
</feature>
<dbReference type="RefSeq" id="WP_005264405.1">
    <property type="nucleotide sequence ID" value="NZ_AJYC02000164.1"/>
</dbReference>
<reference evidence="3 4" key="1">
    <citation type="journal article" date="2013" name="Genome Announc.">
        <title>Draft Genome Sequence of Rhodococcus opacus Strain M213 Shows a Diverse Catabolic Potential.</title>
        <authorList>
            <person name="Pathak A."/>
            <person name="Green S.J."/>
            <person name="Ogram A."/>
            <person name="Chauhan A."/>
        </authorList>
    </citation>
    <scope>NUCLEOTIDE SEQUENCE [LARGE SCALE GENOMIC DNA]</scope>
    <source>
        <strain evidence="3 4">M213</strain>
    </source>
</reference>
<accession>K8X6V7</accession>
<name>K8X6V7_RHOOP</name>
<proteinExistence type="predicted"/>
<feature type="domain" description="Flavodoxin" evidence="2">
    <location>
        <begin position="9"/>
        <end position="103"/>
    </location>
</feature>
<evidence type="ECO:0000313" key="4">
    <source>
        <dbReference type="Proteomes" id="UP000005951"/>
    </source>
</evidence>
<dbReference type="EMBL" id="AJYC02000164">
    <property type="protein sequence ID" value="EKT77198.1"/>
    <property type="molecule type" value="Genomic_DNA"/>
</dbReference>
<dbReference type="InterPro" id="IPR029039">
    <property type="entry name" value="Flavoprotein-like_sf"/>
</dbReference>
<gene>
    <name evidence="3" type="ORF">WSS_A38717</name>
</gene>
<dbReference type="Proteomes" id="UP000005951">
    <property type="component" value="Unassembled WGS sequence"/>
</dbReference>
<sequence length="164" mass="17774">MKILDGPASATGSARGIAERITAGLDSAGHDVGLQSCADIAEVNDYEVVPGSAIHNRQWLPAAADMIDRLRSHLEAKVVWAFSVPSAGTRSTILSPRVANELRRVIPEPRVVQRLRAPADVRDHRLFAGATAYGTCHYRDTGGRPDTDRWTGAVRAEAPRGERR</sequence>
<feature type="compositionally biased region" description="Basic and acidic residues" evidence="1">
    <location>
        <begin position="140"/>
        <end position="149"/>
    </location>
</feature>
<dbReference type="SUPFAM" id="SSF52218">
    <property type="entry name" value="Flavoproteins"/>
    <property type="match status" value="1"/>
</dbReference>
<dbReference type="Gene3D" id="3.40.50.360">
    <property type="match status" value="1"/>
</dbReference>
<comment type="caution">
    <text evidence="3">The sequence shown here is derived from an EMBL/GenBank/DDBJ whole genome shotgun (WGS) entry which is preliminary data.</text>
</comment>
<evidence type="ECO:0000259" key="2">
    <source>
        <dbReference type="Pfam" id="PF12724"/>
    </source>
</evidence>
<dbReference type="Pfam" id="PF12724">
    <property type="entry name" value="Flavodoxin_5"/>
    <property type="match status" value="1"/>
</dbReference>